<dbReference type="Pfam" id="PF00941">
    <property type="entry name" value="FAD_binding_5"/>
    <property type="match status" value="1"/>
</dbReference>
<sequence>MYNFEFKRAESLEQAAQMLSAGGQLLAGGQTMLASMKQRLMQPETLVDLGGLSQLAGICEDKGAIVIGAMTRHQAVATDPLVNSKIPGLAKLAGGIGDKQVRAMGTIGGSVANNDPSACYPSAVLGLGASVKTNKREIAADDFFQGLYATALEPDEMITAISFPVPEMAAYAKFKQPASRYALVGVFVAKTAQGVRVAITGAGNGVFRHAGLEAALNANFSADAVEGVSIDASDLSGDLHASPEYRADLIKIQTQRAVNQALGKEG</sequence>
<evidence type="ECO:0000256" key="2">
    <source>
        <dbReference type="ARBA" id="ARBA00022827"/>
    </source>
</evidence>
<keyword evidence="1" id="KW-0285">Flavoprotein</keyword>
<feature type="domain" description="FAD-binding PCMH-type" evidence="4">
    <location>
        <begin position="1"/>
        <end position="168"/>
    </location>
</feature>
<organism evidence="5 6">
    <name type="scientific">Orrella daihaiensis</name>
    <dbReference type="NCBI Taxonomy" id="2782176"/>
    <lineage>
        <taxon>Bacteria</taxon>
        <taxon>Pseudomonadati</taxon>
        <taxon>Pseudomonadota</taxon>
        <taxon>Betaproteobacteria</taxon>
        <taxon>Burkholderiales</taxon>
        <taxon>Alcaligenaceae</taxon>
        <taxon>Orrella</taxon>
    </lineage>
</organism>
<dbReference type="InterPro" id="IPR016169">
    <property type="entry name" value="FAD-bd_PCMH_sub2"/>
</dbReference>
<name>A0ABY4AKV9_9BURK</name>
<dbReference type="SUPFAM" id="SSF56176">
    <property type="entry name" value="FAD-binding/transporter-associated domain-like"/>
    <property type="match status" value="1"/>
</dbReference>
<protein>
    <submittedName>
        <fullName evidence="5">Xanthine dehydrogenase family protein subunit M</fullName>
    </submittedName>
</protein>
<dbReference type="InterPro" id="IPR016167">
    <property type="entry name" value="FAD-bd_PCMH_sub1"/>
</dbReference>
<evidence type="ECO:0000313" key="6">
    <source>
        <dbReference type="Proteomes" id="UP000831607"/>
    </source>
</evidence>
<reference evidence="5 6" key="1">
    <citation type="submission" date="2020-11" db="EMBL/GenBank/DDBJ databases">
        <title>Algicoccus daihaiensis sp.nov., isolated from Daihai Lake in Inner Mongolia.</title>
        <authorList>
            <person name="Kai J."/>
        </authorList>
    </citation>
    <scope>NUCLEOTIDE SEQUENCE [LARGE SCALE GENOMIC DNA]</scope>
    <source>
        <strain evidence="6">f23</strain>
    </source>
</reference>
<dbReference type="InterPro" id="IPR036318">
    <property type="entry name" value="FAD-bd_PCMH-like_sf"/>
</dbReference>
<keyword evidence="6" id="KW-1185">Reference proteome</keyword>
<dbReference type="InterPro" id="IPR036683">
    <property type="entry name" value="CO_DH_flav_C_dom_sf"/>
</dbReference>
<dbReference type="SMART" id="SM01092">
    <property type="entry name" value="CO_deh_flav_C"/>
    <property type="match status" value="1"/>
</dbReference>
<proteinExistence type="predicted"/>
<dbReference type="Gene3D" id="3.30.465.10">
    <property type="match status" value="1"/>
</dbReference>
<keyword evidence="2" id="KW-0274">FAD</keyword>
<evidence type="ECO:0000256" key="3">
    <source>
        <dbReference type="ARBA" id="ARBA00023002"/>
    </source>
</evidence>
<dbReference type="InterPro" id="IPR002346">
    <property type="entry name" value="Mopterin_DH_FAD-bd"/>
</dbReference>
<dbReference type="Proteomes" id="UP000831607">
    <property type="component" value="Chromosome"/>
</dbReference>
<evidence type="ECO:0000259" key="4">
    <source>
        <dbReference type="PROSITE" id="PS51387"/>
    </source>
</evidence>
<dbReference type="InterPro" id="IPR016166">
    <property type="entry name" value="FAD-bd_PCMH"/>
</dbReference>
<dbReference type="PANTHER" id="PTHR42659:SF2">
    <property type="entry name" value="XANTHINE DEHYDROGENASE SUBUNIT C-RELATED"/>
    <property type="match status" value="1"/>
</dbReference>
<dbReference type="InterPro" id="IPR051312">
    <property type="entry name" value="Diverse_Substr_Oxidored"/>
</dbReference>
<dbReference type="RefSeq" id="WP_243479337.1">
    <property type="nucleotide sequence ID" value="NZ_CP063982.1"/>
</dbReference>
<gene>
    <name evidence="5" type="ORF">DHf2319_03095</name>
</gene>
<evidence type="ECO:0000313" key="5">
    <source>
        <dbReference type="EMBL" id="UOD50923.1"/>
    </source>
</evidence>
<evidence type="ECO:0000256" key="1">
    <source>
        <dbReference type="ARBA" id="ARBA00022630"/>
    </source>
</evidence>
<dbReference type="Gene3D" id="3.30.390.50">
    <property type="entry name" value="CO dehydrogenase flavoprotein, C-terminal domain"/>
    <property type="match status" value="1"/>
</dbReference>
<dbReference type="EMBL" id="CP063982">
    <property type="protein sequence ID" value="UOD50923.1"/>
    <property type="molecule type" value="Genomic_DNA"/>
</dbReference>
<keyword evidence="3" id="KW-0560">Oxidoreductase</keyword>
<accession>A0ABY4AKV9</accession>
<dbReference type="Gene3D" id="3.30.43.10">
    <property type="entry name" value="Uridine Diphospho-n-acetylenolpyruvylglucosamine Reductase, domain 2"/>
    <property type="match status" value="1"/>
</dbReference>
<dbReference type="SUPFAM" id="SSF55447">
    <property type="entry name" value="CO dehydrogenase flavoprotein C-terminal domain-like"/>
    <property type="match status" value="1"/>
</dbReference>
<dbReference type="PROSITE" id="PS51387">
    <property type="entry name" value="FAD_PCMH"/>
    <property type="match status" value="1"/>
</dbReference>
<dbReference type="InterPro" id="IPR005107">
    <property type="entry name" value="CO_DH_flav_C"/>
</dbReference>
<dbReference type="PANTHER" id="PTHR42659">
    <property type="entry name" value="XANTHINE DEHYDROGENASE SUBUNIT C-RELATED"/>
    <property type="match status" value="1"/>
</dbReference>